<dbReference type="Pfam" id="PF01453">
    <property type="entry name" value="B_lectin"/>
    <property type="match status" value="1"/>
</dbReference>
<dbReference type="PROSITE" id="PS50927">
    <property type="entry name" value="BULB_LECTIN"/>
    <property type="match status" value="1"/>
</dbReference>
<evidence type="ECO:0000256" key="21">
    <source>
        <dbReference type="SAM" id="MobiDB-lite"/>
    </source>
</evidence>
<keyword evidence="11 27" id="KW-0418">Kinase</keyword>
<reference evidence="27" key="1">
    <citation type="journal article" date="2023" name="Science">
        <title>Elucidation of the pathway for biosynthesis of saponin adjuvants from the soapbark tree.</title>
        <authorList>
            <person name="Reed J."/>
            <person name="Orme A."/>
            <person name="El-Demerdash A."/>
            <person name="Owen C."/>
            <person name="Martin L.B.B."/>
            <person name="Misra R.C."/>
            <person name="Kikuchi S."/>
            <person name="Rejzek M."/>
            <person name="Martin A.C."/>
            <person name="Harkess A."/>
            <person name="Leebens-Mack J."/>
            <person name="Louveau T."/>
            <person name="Stephenson M.J."/>
            <person name="Osbourn A."/>
        </authorList>
    </citation>
    <scope>NUCLEOTIDE SEQUENCE</scope>
    <source>
        <strain evidence="27">S10</strain>
    </source>
</reference>
<organism evidence="27 28">
    <name type="scientific">Quillaja saponaria</name>
    <name type="common">Soap bark tree</name>
    <dbReference type="NCBI Taxonomy" id="32244"/>
    <lineage>
        <taxon>Eukaryota</taxon>
        <taxon>Viridiplantae</taxon>
        <taxon>Streptophyta</taxon>
        <taxon>Embryophyta</taxon>
        <taxon>Tracheophyta</taxon>
        <taxon>Spermatophyta</taxon>
        <taxon>Magnoliopsida</taxon>
        <taxon>eudicotyledons</taxon>
        <taxon>Gunneridae</taxon>
        <taxon>Pentapetalae</taxon>
        <taxon>rosids</taxon>
        <taxon>fabids</taxon>
        <taxon>Fabales</taxon>
        <taxon>Quillajaceae</taxon>
        <taxon>Quillaja</taxon>
    </lineage>
</organism>
<evidence type="ECO:0000256" key="7">
    <source>
        <dbReference type="ARBA" id="ARBA00022692"/>
    </source>
</evidence>
<dbReference type="Pfam" id="PF00954">
    <property type="entry name" value="S_locus_glycop"/>
    <property type="match status" value="1"/>
</dbReference>
<evidence type="ECO:0000256" key="13">
    <source>
        <dbReference type="ARBA" id="ARBA00022989"/>
    </source>
</evidence>
<dbReference type="PROSITE" id="PS00108">
    <property type="entry name" value="PROTEIN_KINASE_ST"/>
    <property type="match status" value="1"/>
</dbReference>
<dbReference type="CDD" id="cd14066">
    <property type="entry name" value="STKc_IRAK"/>
    <property type="match status" value="1"/>
</dbReference>
<dbReference type="Gene3D" id="1.10.510.10">
    <property type="entry name" value="Transferase(Phosphotransferase) domain 1"/>
    <property type="match status" value="1"/>
</dbReference>
<dbReference type="InterPro" id="IPR001245">
    <property type="entry name" value="Ser-Thr/Tyr_kinase_cat_dom"/>
</dbReference>
<dbReference type="InterPro" id="IPR008271">
    <property type="entry name" value="Ser/Thr_kinase_AS"/>
</dbReference>
<keyword evidence="3" id="KW-1003">Cell membrane</keyword>
<dbReference type="PROSITE" id="PS50011">
    <property type="entry name" value="PROTEIN_KINASE_DOM"/>
    <property type="match status" value="1"/>
</dbReference>
<dbReference type="FunFam" id="2.90.10.10:FF:000009">
    <property type="entry name" value="Receptor-like serine/threonine-protein kinase SD1-8"/>
    <property type="match status" value="1"/>
</dbReference>
<gene>
    <name evidence="27" type="ORF">O6P43_028735</name>
</gene>
<evidence type="ECO:0000256" key="8">
    <source>
        <dbReference type="ARBA" id="ARBA00022729"/>
    </source>
</evidence>
<dbReference type="InterPro" id="IPR000719">
    <property type="entry name" value="Prot_kinase_dom"/>
</dbReference>
<feature type="domain" description="EGF-like" evidence="25">
    <location>
        <begin position="292"/>
        <end position="328"/>
    </location>
</feature>
<dbReference type="GO" id="GO:0004674">
    <property type="term" value="F:protein serine/threonine kinase activity"/>
    <property type="evidence" value="ECO:0007669"/>
    <property type="project" value="UniProtKB-KW"/>
</dbReference>
<dbReference type="SUPFAM" id="SSF56112">
    <property type="entry name" value="Protein kinase-like (PK-like)"/>
    <property type="match status" value="1"/>
</dbReference>
<dbReference type="PANTHER" id="PTHR27002:SF1111">
    <property type="entry name" value="NON-SPECIFIC SERINE_THREONINE PROTEIN KINASE"/>
    <property type="match status" value="1"/>
</dbReference>
<dbReference type="Pfam" id="PF07714">
    <property type="entry name" value="PK_Tyr_Ser-Thr"/>
    <property type="match status" value="1"/>
</dbReference>
<evidence type="ECO:0000256" key="10">
    <source>
        <dbReference type="ARBA" id="ARBA00022741"/>
    </source>
</evidence>
<evidence type="ECO:0000313" key="28">
    <source>
        <dbReference type="Proteomes" id="UP001163823"/>
    </source>
</evidence>
<dbReference type="GO" id="GO:0005524">
    <property type="term" value="F:ATP binding"/>
    <property type="evidence" value="ECO:0007669"/>
    <property type="project" value="UniProtKB-KW"/>
</dbReference>
<dbReference type="FunFam" id="1.10.510.10:FF:000060">
    <property type="entry name" value="G-type lectin S-receptor-like serine/threonine-protein kinase"/>
    <property type="match status" value="1"/>
</dbReference>
<keyword evidence="4" id="KW-0723">Serine/threonine-protein kinase</keyword>
<keyword evidence="14 22" id="KW-0472">Membrane</keyword>
<evidence type="ECO:0000259" key="25">
    <source>
        <dbReference type="PROSITE" id="PS50026"/>
    </source>
</evidence>
<comment type="catalytic activity">
    <reaction evidence="18">
        <text>L-threonyl-[protein] + ATP = O-phospho-L-threonyl-[protein] + ADP + H(+)</text>
        <dbReference type="Rhea" id="RHEA:46608"/>
        <dbReference type="Rhea" id="RHEA-COMP:11060"/>
        <dbReference type="Rhea" id="RHEA-COMP:11605"/>
        <dbReference type="ChEBI" id="CHEBI:15378"/>
        <dbReference type="ChEBI" id="CHEBI:30013"/>
        <dbReference type="ChEBI" id="CHEBI:30616"/>
        <dbReference type="ChEBI" id="CHEBI:61977"/>
        <dbReference type="ChEBI" id="CHEBI:456216"/>
        <dbReference type="EC" id="2.7.11.1"/>
    </reaction>
</comment>
<dbReference type="SMART" id="SM00220">
    <property type="entry name" value="S_TKc"/>
    <property type="match status" value="1"/>
</dbReference>
<dbReference type="CDD" id="cd00028">
    <property type="entry name" value="B_lectin"/>
    <property type="match status" value="1"/>
</dbReference>
<keyword evidence="13 22" id="KW-1133">Transmembrane helix</keyword>
<evidence type="ECO:0000256" key="4">
    <source>
        <dbReference type="ARBA" id="ARBA00022527"/>
    </source>
</evidence>
<keyword evidence="5" id="KW-0597">Phosphoprotein</keyword>
<dbReference type="GO" id="GO:0030246">
    <property type="term" value="F:carbohydrate binding"/>
    <property type="evidence" value="ECO:0007669"/>
    <property type="project" value="UniProtKB-KW"/>
</dbReference>
<dbReference type="PANTHER" id="PTHR27002">
    <property type="entry name" value="RECEPTOR-LIKE SERINE/THREONINE-PROTEIN KINASE SD1-8"/>
    <property type="match status" value="1"/>
</dbReference>
<keyword evidence="15" id="KW-1015">Disulfide bond</keyword>
<dbReference type="PROSITE" id="PS50026">
    <property type="entry name" value="EGF_3"/>
    <property type="match status" value="1"/>
</dbReference>
<evidence type="ECO:0000256" key="2">
    <source>
        <dbReference type="ARBA" id="ARBA00012513"/>
    </source>
</evidence>
<dbReference type="InterPro" id="IPR000742">
    <property type="entry name" value="EGF"/>
</dbReference>
<dbReference type="EC" id="2.7.11.1" evidence="2"/>
<dbReference type="Gene3D" id="2.90.10.10">
    <property type="entry name" value="Bulb-type lectin domain"/>
    <property type="match status" value="1"/>
</dbReference>
<dbReference type="InterPro" id="IPR036426">
    <property type="entry name" value="Bulb-type_lectin_dom_sf"/>
</dbReference>
<proteinExistence type="predicted"/>
<evidence type="ECO:0000256" key="17">
    <source>
        <dbReference type="ARBA" id="ARBA00023180"/>
    </source>
</evidence>
<feature type="domain" description="Protein kinase" evidence="24">
    <location>
        <begin position="654"/>
        <end position="932"/>
    </location>
</feature>
<keyword evidence="9" id="KW-0430">Lectin</keyword>
<evidence type="ECO:0000256" key="12">
    <source>
        <dbReference type="ARBA" id="ARBA00022840"/>
    </source>
</evidence>
<evidence type="ECO:0000256" key="20">
    <source>
        <dbReference type="PROSITE-ProRule" id="PRU00076"/>
    </source>
</evidence>
<keyword evidence="8 23" id="KW-0732">Signal</keyword>
<comment type="caution">
    <text evidence="27">The sequence shown here is derived from an EMBL/GenBank/DDBJ whole genome shotgun (WGS) entry which is preliminary data.</text>
</comment>
<keyword evidence="16" id="KW-0675">Receptor</keyword>
<keyword evidence="12" id="KW-0067">ATP-binding</keyword>
<evidence type="ECO:0000256" key="11">
    <source>
        <dbReference type="ARBA" id="ARBA00022777"/>
    </source>
</evidence>
<dbReference type="GO" id="GO:0005886">
    <property type="term" value="C:plasma membrane"/>
    <property type="evidence" value="ECO:0007669"/>
    <property type="project" value="UniProtKB-SubCell"/>
</dbReference>
<dbReference type="InterPro" id="IPR011009">
    <property type="entry name" value="Kinase-like_dom_sf"/>
</dbReference>
<dbReference type="InterPro" id="IPR001480">
    <property type="entry name" value="Bulb-type_lectin_dom"/>
</dbReference>
<dbReference type="GO" id="GO:0048544">
    <property type="term" value="P:recognition of pollen"/>
    <property type="evidence" value="ECO:0007669"/>
    <property type="project" value="InterPro"/>
</dbReference>
<feature type="chain" id="PRO_5042092554" description="non-specific serine/threonine protein kinase" evidence="23">
    <location>
        <begin position="35"/>
        <end position="967"/>
    </location>
</feature>
<dbReference type="Proteomes" id="UP001163823">
    <property type="component" value="Chromosome 12"/>
</dbReference>
<keyword evidence="6" id="KW-0808">Transferase</keyword>
<comment type="subcellular location">
    <subcellularLocation>
        <location evidence="1">Cell membrane</location>
        <topology evidence="1">Single-pass type I membrane protein</topology>
    </subcellularLocation>
</comment>
<dbReference type="InterPro" id="IPR000858">
    <property type="entry name" value="S_locus_glycoprot_dom"/>
</dbReference>
<evidence type="ECO:0000256" key="14">
    <source>
        <dbReference type="ARBA" id="ARBA00023136"/>
    </source>
</evidence>
<evidence type="ECO:0000256" key="15">
    <source>
        <dbReference type="ARBA" id="ARBA00023157"/>
    </source>
</evidence>
<evidence type="ECO:0000313" key="27">
    <source>
        <dbReference type="EMBL" id="KAJ7948223.1"/>
    </source>
</evidence>
<feature type="region of interest" description="Disordered" evidence="21">
    <location>
        <begin position="340"/>
        <end position="360"/>
    </location>
</feature>
<evidence type="ECO:0000256" key="1">
    <source>
        <dbReference type="ARBA" id="ARBA00004251"/>
    </source>
</evidence>
<protein>
    <recommendedName>
        <fullName evidence="2">non-specific serine/threonine protein kinase</fullName>
        <ecNumber evidence="2">2.7.11.1</ecNumber>
    </recommendedName>
</protein>
<keyword evidence="10" id="KW-0547">Nucleotide-binding</keyword>
<evidence type="ECO:0000256" key="3">
    <source>
        <dbReference type="ARBA" id="ARBA00022475"/>
    </source>
</evidence>
<keyword evidence="28" id="KW-1185">Reference proteome</keyword>
<dbReference type="SMART" id="SM00108">
    <property type="entry name" value="B_lectin"/>
    <property type="match status" value="1"/>
</dbReference>
<comment type="caution">
    <text evidence="20">Lacks conserved residue(s) required for the propagation of feature annotation.</text>
</comment>
<evidence type="ECO:0000259" key="26">
    <source>
        <dbReference type="PROSITE" id="PS50927"/>
    </source>
</evidence>
<dbReference type="SUPFAM" id="SSF51110">
    <property type="entry name" value="alpha-D-mannose-specific plant lectins"/>
    <property type="match status" value="1"/>
</dbReference>
<dbReference type="EMBL" id="JARAOO010000012">
    <property type="protein sequence ID" value="KAJ7948223.1"/>
    <property type="molecule type" value="Genomic_DNA"/>
</dbReference>
<feature type="signal peptide" evidence="23">
    <location>
        <begin position="1"/>
        <end position="34"/>
    </location>
</feature>
<dbReference type="AlphaFoldDB" id="A0AAD7PAA2"/>
<comment type="catalytic activity">
    <reaction evidence="19">
        <text>L-seryl-[protein] + ATP = O-phospho-L-seryl-[protein] + ADP + H(+)</text>
        <dbReference type="Rhea" id="RHEA:17989"/>
        <dbReference type="Rhea" id="RHEA-COMP:9863"/>
        <dbReference type="Rhea" id="RHEA-COMP:11604"/>
        <dbReference type="ChEBI" id="CHEBI:15378"/>
        <dbReference type="ChEBI" id="CHEBI:29999"/>
        <dbReference type="ChEBI" id="CHEBI:30616"/>
        <dbReference type="ChEBI" id="CHEBI:83421"/>
        <dbReference type="ChEBI" id="CHEBI:456216"/>
        <dbReference type="EC" id="2.7.11.1"/>
    </reaction>
</comment>
<dbReference type="FunFam" id="3.30.200.20:FF:000330">
    <property type="entry name" value="G-type lectin S-receptor-like serine/threonine-protein kinase At4g03230"/>
    <property type="match status" value="1"/>
</dbReference>
<feature type="domain" description="Bulb-type lectin" evidence="26">
    <location>
        <begin position="37"/>
        <end position="159"/>
    </location>
</feature>
<evidence type="ECO:0000256" key="23">
    <source>
        <dbReference type="SAM" id="SignalP"/>
    </source>
</evidence>
<accession>A0AAD7PAA2</accession>
<evidence type="ECO:0000259" key="24">
    <source>
        <dbReference type="PROSITE" id="PS50011"/>
    </source>
</evidence>
<evidence type="ECO:0000256" key="5">
    <source>
        <dbReference type="ARBA" id="ARBA00022553"/>
    </source>
</evidence>
<sequence length="967" mass="108598">MAIPLPWSAYHILCSTCTLNIFFLLLLCVSSCCARDTLVLGNPIRDSQGDTLVSAGGKFELGFFTPDGSSKQVRYVGIWYSRLKPQTVVWIANRTNPLHTTTGEFCIAKDGNLKVMGENEIQITNLGMSSSFNRTLKLTNSGNLILSNGNEDSDPLWQSFGQPTDTFLPGMKIDEDFQLISWTSQDDPGKGNFIFQHVPDSKNQYMITNGSEPFWKSGVWGGFSGEASSVRSYLNFSMSSSKNSYRLGNKTRNITQQFDYENTRLVMKFDGELQCLRWDSSSALWTPLWKEPRDKCSFLDVCGNFGICNSENRLQCKCLPGFKPKNEDSWNSGDFSEGCFRRSSSSTCSRDDEKRSTTGSGTCSIWDDEVKNIQEYTDGDRQDLFVRVELSDIKPMQRGCEVCGSNTIPYPLSTGPNCGDPLYFSFTCSFGRVSFRTPGGTYRLRSINPELRRFSIQVYEHNCTDIPVLGEVLKLPKPSPFYLVSGCNHSVTEGLSSELEIGWNTPLEPICNSTKDCNDWQHSTCDIAPDGSKRCLCKSNFIWDPVNVNCSEAEELSKSQKSSGSLHLIIPLIIVPLIVISCSSIYIWLLRRKRATSREVDGETSQRNPAFYMHDNEQRIKDLIISGEFKEDDKKGIEVPYFPLETILAATDNFSEKNKLGQGGFGPVYMGTFPGEQKVAIKRLSSGSGQGLEEFKNEVILLAKLQHRNLVRVLGYCLQRDEKMLIYEFMPNRSLDSFLFDRTLCVLLNWQSRFNIILGIARGLLYLHQDSRLRIIHRDLKTSNILLDEEMNPKISDFGLARIFGGKQTEASTNRVVGTYGYMSPEYALDGFFSVKSDIFSFGVVVLEIISGKRNTGFSQSEHAVSLLGYAWKLWIEEKAFDLLDPTLRETLNGNEFLRCVNIGLMCVQEDPSDRPTMSNVIFMLSGETATLPRPRKPAFVVRRSLAGTASTSSSQPELTVSLEQGR</sequence>
<evidence type="ECO:0000256" key="6">
    <source>
        <dbReference type="ARBA" id="ARBA00022679"/>
    </source>
</evidence>
<evidence type="ECO:0000256" key="22">
    <source>
        <dbReference type="SAM" id="Phobius"/>
    </source>
</evidence>
<evidence type="ECO:0000256" key="16">
    <source>
        <dbReference type="ARBA" id="ARBA00023170"/>
    </source>
</evidence>
<evidence type="ECO:0000256" key="9">
    <source>
        <dbReference type="ARBA" id="ARBA00022734"/>
    </source>
</evidence>
<feature type="transmembrane region" description="Helical" evidence="22">
    <location>
        <begin position="568"/>
        <end position="589"/>
    </location>
</feature>
<keyword evidence="7 22" id="KW-0812">Transmembrane</keyword>
<evidence type="ECO:0000256" key="19">
    <source>
        <dbReference type="ARBA" id="ARBA00048679"/>
    </source>
</evidence>
<keyword evidence="20" id="KW-0245">EGF-like domain</keyword>
<dbReference type="CDD" id="cd00054">
    <property type="entry name" value="EGF_CA"/>
    <property type="match status" value="1"/>
</dbReference>
<keyword evidence="17" id="KW-0325">Glycoprotein</keyword>
<name>A0AAD7PAA2_QUISA</name>
<evidence type="ECO:0000256" key="18">
    <source>
        <dbReference type="ARBA" id="ARBA00047899"/>
    </source>
</evidence>
<dbReference type="KEGG" id="qsa:O6P43_028735"/>
<dbReference type="Gene3D" id="3.30.200.20">
    <property type="entry name" value="Phosphorylase Kinase, domain 1"/>
    <property type="match status" value="1"/>
</dbReference>